<dbReference type="InterPro" id="IPR029000">
    <property type="entry name" value="Cyclophilin-like_dom_sf"/>
</dbReference>
<protein>
    <submittedName>
        <fullName evidence="5">Unannotated protein</fullName>
    </submittedName>
</protein>
<evidence type="ECO:0000256" key="2">
    <source>
        <dbReference type="SAM" id="Phobius"/>
    </source>
</evidence>
<evidence type="ECO:0000313" key="5">
    <source>
        <dbReference type="EMBL" id="CAB4927927.1"/>
    </source>
</evidence>
<dbReference type="EMBL" id="CAFBNC010000015">
    <property type="protein sequence ID" value="CAB4927927.1"/>
    <property type="molecule type" value="Genomic_DNA"/>
</dbReference>
<evidence type="ECO:0000256" key="1">
    <source>
        <dbReference type="SAM" id="MobiDB-lite"/>
    </source>
</evidence>
<keyword evidence="2" id="KW-0812">Transmembrane</keyword>
<keyword evidence="2" id="KW-1133">Transmembrane helix</keyword>
<proteinExistence type="predicted"/>
<organism evidence="5">
    <name type="scientific">freshwater metagenome</name>
    <dbReference type="NCBI Taxonomy" id="449393"/>
    <lineage>
        <taxon>unclassified sequences</taxon>
        <taxon>metagenomes</taxon>
        <taxon>ecological metagenomes</taxon>
    </lineage>
</organism>
<feature type="transmembrane region" description="Helical" evidence="2">
    <location>
        <begin position="40"/>
        <end position="60"/>
    </location>
</feature>
<dbReference type="Gene3D" id="2.40.100.10">
    <property type="entry name" value="Cyclophilin-like"/>
    <property type="match status" value="1"/>
</dbReference>
<reference evidence="5" key="1">
    <citation type="submission" date="2020-05" db="EMBL/GenBank/DDBJ databases">
        <authorList>
            <person name="Chiriac C."/>
            <person name="Salcher M."/>
            <person name="Ghai R."/>
            <person name="Kavagutti S V."/>
        </authorList>
    </citation>
    <scope>NUCLEOTIDE SEQUENCE</scope>
</reference>
<feature type="region of interest" description="Disordered" evidence="1">
    <location>
        <begin position="1"/>
        <end position="35"/>
    </location>
</feature>
<name>A0A6J7ICA3_9ZZZZ</name>
<dbReference type="GO" id="GO:0003755">
    <property type="term" value="F:peptidyl-prolyl cis-trans isomerase activity"/>
    <property type="evidence" value="ECO:0007669"/>
    <property type="project" value="InterPro"/>
</dbReference>
<evidence type="ECO:0000313" key="4">
    <source>
        <dbReference type="EMBL" id="CAB4322875.1"/>
    </source>
</evidence>
<sequence length="289" mass="30148">MIRDDMADQRNRRQRELQRRQARTVAAADARDRTKRRQRLAGTIVIVVVILSILGAYLGGSSTTSSPATSTTTLPSGPTTSAIPNSGVTPPPASPGAALSGPTPCPAEDGSSPRTTSFAEAPANCIDPTHFYRAVISTTKGDLTVQLNPERTPNTVNAFVALARYHFYDGQPITSIIPRKSFTVGVSFTSPNTMFAIPNEIAPAGQIFGPGSIAMVGTAGVGSASKGQFLLATFEQAADIDDSATAFGTLLDGFDTLVAINALASRSGQPTDVVTITGITVVRSGEIPR</sequence>
<dbReference type="SUPFAM" id="SSF50891">
    <property type="entry name" value="Cyclophilin-like"/>
    <property type="match status" value="1"/>
</dbReference>
<gene>
    <name evidence="4" type="ORF">UFOPK1392_00615</name>
    <name evidence="5" type="ORF">UFOPK3733_00491</name>
</gene>
<feature type="domain" description="PPIase cyclophilin-type" evidence="3">
    <location>
        <begin position="130"/>
        <end position="281"/>
    </location>
</feature>
<evidence type="ECO:0000259" key="3">
    <source>
        <dbReference type="PROSITE" id="PS50072"/>
    </source>
</evidence>
<dbReference type="InterPro" id="IPR002130">
    <property type="entry name" value="Cyclophilin-type_PPIase_dom"/>
</dbReference>
<dbReference type="Pfam" id="PF00160">
    <property type="entry name" value="Pro_isomerase"/>
    <property type="match status" value="1"/>
</dbReference>
<feature type="compositionally biased region" description="Basic and acidic residues" evidence="1">
    <location>
        <begin position="1"/>
        <end position="19"/>
    </location>
</feature>
<dbReference type="EMBL" id="CAEMXZ010000018">
    <property type="protein sequence ID" value="CAB4322875.1"/>
    <property type="molecule type" value="Genomic_DNA"/>
</dbReference>
<dbReference type="PROSITE" id="PS50072">
    <property type="entry name" value="CSA_PPIASE_2"/>
    <property type="match status" value="1"/>
</dbReference>
<accession>A0A6J7ICA3</accession>
<feature type="region of interest" description="Disordered" evidence="1">
    <location>
        <begin position="61"/>
        <end position="120"/>
    </location>
</feature>
<keyword evidence="2" id="KW-0472">Membrane</keyword>
<feature type="compositionally biased region" description="Low complexity" evidence="1">
    <location>
        <begin position="61"/>
        <end position="82"/>
    </location>
</feature>
<dbReference type="AlphaFoldDB" id="A0A6J7ICA3"/>